<dbReference type="Proteomes" id="UP000298656">
    <property type="component" value="Chromosome 1"/>
</dbReference>
<dbReference type="RefSeq" id="WP_137332695.1">
    <property type="nucleotide sequence ID" value="NZ_CP040077.1"/>
</dbReference>
<dbReference type="CDD" id="cd12108">
    <property type="entry name" value="Hr-like"/>
    <property type="match status" value="1"/>
</dbReference>
<keyword evidence="4" id="KW-1185">Reference proteome</keyword>
<dbReference type="GO" id="GO:0005886">
    <property type="term" value="C:plasma membrane"/>
    <property type="evidence" value="ECO:0007669"/>
    <property type="project" value="TreeGrafter"/>
</dbReference>
<keyword evidence="1" id="KW-0175">Coiled coil</keyword>
<dbReference type="PANTHER" id="PTHR39966">
    <property type="entry name" value="BLL2471 PROTEIN-RELATED"/>
    <property type="match status" value="1"/>
</dbReference>
<dbReference type="Gene3D" id="1.20.120.520">
    <property type="entry name" value="nmb1532 protein domain like"/>
    <property type="match status" value="1"/>
</dbReference>
<evidence type="ECO:0000256" key="1">
    <source>
        <dbReference type="SAM" id="Coils"/>
    </source>
</evidence>
<dbReference type="KEGG" id="tvl:FAZ95_12220"/>
<proteinExistence type="predicted"/>
<dbReference type="EMBL" id="CP040077">
    <property type="protein sequence ID" value="QCP49871.1"/>
    <property type="molecule type" value="Genomic_DNA"/>
</dbReference>
<evidence type="ECO:0000313" key="3">
    <source>
        <dbReference type="EMBL" id="QCP49871.1"/>
    </source>
</evidence>
<dbReference type="InterPro" id="IPR012312">
    <property type="entry name" value="Hemerythrin-like"/>
</dbReference>
<sequence length="193" mass="22638">MRTLFQHDAIHVIVKEHQQLSAVIAGMLRFVRRLEAGGDVPPAMVFRAMLYYIREYPEQIHHPKEDLHLFARLRKRTDELDDVIDELESQHAQGELKVRNMEHALTRYELVGKSALPELRKLVDDYAEFYRKHRRLEEEVILPAAQRYLTSEDWADIDAAFVGNHDPFEGVKLEEDLDRLFTSILNMVSDTTR</sequence>
<accession>A0A4P8IP79</accession>
<reference evidence="3 4" key="1">
    <citation type="submission" date="2019-05" db="EMBL/GenBank/DDBJ databases">
        <title>Burkholderia sp. DHOD12, isolated from subtropical forest soil.</title>
        <authorList>
            <person name="Gao Z.-H."/>
            <person name="Qiu L.-H."/>
        </authorList>
    </citation>
    <scope>NUCLEOTIDE SEQUENCE [LARGE SCALE GENOMIC DNA]</scope>
    <source>
        <strain evidence="3 4">DHOD12</strain>
    </source>
</reference>
<feature type="domain" description="Hemerythrin-like" evidence="2">
    <location>
        <begin position="9"/>
        <end position="145"/>
    </location>
</feature>
<protein>
    <submittedName>
        <fullName evidence="3">Hemerythrin domain-containing protein</fullName>
    </submittedName>
</protein>
<name>A0A4P8IP79_9BURK</name>
<dbReference type="AlphaFoldDB" id="A0A4P8IP79"/>
<organism evidence="3 4">
    <name type="scientific">Trinickia violacea</name>
    <dbReference type="NCBI Taxonomy" id="2571746"/>
    <lineage>
        <taxon>Bacteria</taxon>
        <taxon>Pseudomonadati</taxon>
        <taxon>Pseudomonadota</taxon>
        <taxon>Betaproteobacteria</taxon>
        <taxon>Burkholderiales</taxon>
        <taxon>Burkholderiaceae</taxon>
        <taxon>Trinickia</taxon>
    </lineage>
</organism>
<dbReference type="PANTHER" id="PTHR39966:SF1">
    <property type="entry name" value="HEMERYTHRIN-LIKE DOMAIN-CONTAINING PROTEIN"/>
    <property type="match status" value="1"/>
</dbReference>
<dbReference type="Pfam" id="PF01814">
    <property type="entry name" value="Hemerythrin"/>
    <property type="match status" value="1"/>
</dbReference>
<dbReference type="OrthoDB" id="8560984at2"/>
<feature type="coiled-coil region" evidence="1">
    <location>
        <begin position="70"/>
        <end position="139"/>
    </location>
</feature>
<evidence type="ECO:0000313" key="4">
    <source>
        <dbReference type="Proteomes" id="UP000298656"/>
    </source>
</evidence>
<gene>
    <name evidence="3" type="ORF">FAZ95_12220</name>
</gene>
<evidence type="ECO:0000259" key="2">
    <source>
        <dbReference type="Pfam" id="PF01814"/>
    </source>
</evidence>